<dbReference type="EMBL" id="JACHLY010000001">
    <property type="protein sequence ID" value="MBB5997615.1"/>
    <property type="molecule type" value="Genomic_DNA"/>
</dbReference>
<keyword evidence="4" id="KW-1185">Reference proteome</keyword>
<protein>
    <submittedName>
        <fullName evidence="3">SAM-dependent methyltransferase</fullName>
    </submittedName>
</protein>
<organism evidence="3 4">
    <name type="scientific">Streptomonospora salina</name>
    <dbReference type="NCBI Taxonomy" id="104205"/>
    <lineage>
        <taxon>Bacteria</taxon>
        <taxon>Bacillati</taxon>
        <taxon>Actinomycetota</taxon>
        <taxon>Actinomycetes</taxon>
        <taxon>Streptosporangiales</taxon>
        <taxon>Nocardiopsidaceae</taxon>
        <taxon>Streptomonospora</taxon>
    </lineage>
</organism>
<dbReference type="InterPro" id="IPR013216">
    <property type="entry name" value="Methyltransf_11"/>
</dbReference>
<evidence type="ECO:0000313" key="3">
    <source>
        <dbReference type="EMBL" id="MBB5997615.1"/>
    </source>
</evidence>
<dbReference type="GO" id="GO:0032259">
    <property type="term" value="P:methylation"/>
    <property type="evidence" value="ECO:0007669"/>
    <property type="project" value="UniProtKB-KW"/>
</dbReference>
<dbReference type="AlphaFoldDB" id="A0A841E380"/>
<dbReference type="Gene3D" id="3.40.50.150">
    <property type="entry name" value="Vaccinia Virus protein VP39"/>
    <property type="match status" value="1"/>
</dbReference>
<sequence>MSGDGSGARPEPPPGTGAPAAPFRATLARSAALFAAFRAEQTDPDRFYGALARDTVAQLRSYTALDRAVVVDVGGGPGYFADELRAAGARCVCVDPDPAELRLRDGRAPDTAIMGSALRLPVRSGSVDVCLSSNVLEHVPEPAAMAAEMVRATRPGGLVYLSYTLWLSPWGGHETSPWHYLGGRYAAERFARRNGRRPKNDFGRTMFAVSAARMLRWVRARSDVEAVDVVPRYLPRWMKPVVRIPLLREIVAWNLLLVLRKRTDAPTAG</sequence>
<dbReference type="SUPFAM" id="SSF53335">
    <property type="entry name" value="S-adenosyl-L-methionine-dependent methyltransferases"/>
    <property type="match status" value="1"/>
</dbReference>
<evidence type="ECO:0000256" key="1">
    <source>
        <dbReference type="SAM" id="MobiDB-lite"/>
    </source>
</evidence>
<feature type="domain" description="Methyltransferase type 11" evidence="2">
    <location>
        <begin position="71"/>
        <end position="160"/>
    </location>
</feature>
<evidence type="ECO:0000313" key="4">
    <source>
        <dbReference type="Proteomes" id="UP000578077"/>
    </source>
</evidence>
<accession>A0A841E380</accession>
<gene>
    <name evidence="3" type="ORF">HNR25_001366</name>
</gene>
<dbReference type="InterPro" id="IPR029063">
    <property type="entry name" value="SAM-dependent_MTases_sf"/>
</dbReference>
<comment type="caution">
    <text evidence="3">The sequence shown here is derived from an EMBL/GenBank/DDBJ whole genome shotgun (WGS) entry which is preliminary data.</text>
</comment>
<keyword evidence="3" id="KW-0808">Transferase</keyword>
<feature type="region of interest" description="Disordered" evidence="1">
    <location>
        <begin position="1"/>
        <end position="21"/>
    </location>
</feature>
<dbReference type="GO" id="GO:0008757">
    <property type="term" value="F:S-adenosylmethionine-dependent methyltransferase activity"/>
    <property type="evidence" value="ECO:0007669"/>
    <property type="project" value="InterPro"/>
</dbReference>
<proteinExistence type="predicted"/>
<keyword evidence="3" id="KW-0489">Methyltransferase</keyword>
<dbReference type="PANTHER" id="PTHR43591">
    <property type="entry name" value="METHYLTRANSFERASE"/>
    <property type="match status" value="1"/>
</dbReference>
<dbReference type="PANTHER" id="PTHR43591:SF24">
    <property type="entry name" value="2-METHOXY-6-POLYPRENYL-1,4-BENZOQUINOL METHYLASE, MITOCHONDRIAL"/>
    <property type="match status" value="1"/>
</dbReference>
<evidence type="ECO:0000259" key="2">
    <source>
        <dbReference type="Pfam" id="PF08241"/>
    </source>
</evidence>
<dbReference type="Pfam" id="PF08241">
    <property type="entry name" value="Methyltransf_11"/>
    <property type="match status" value="1"/>
</dbReference>
<dbReference type="CDD" id="cd02440">
    <property type="entry name" value="AdoMet_MTases"/>
    <property type="match status" value="1"/>
</dbReference>
<dbReference type="Proteomes" id="UP000578077">
    <property type="component" value="Unassembled WGS sequence"/>
</dbReference>
<name>A0A841E380_9ACTN</name>
<reference evidence="3 4" key="1">
    <citation type="submission" date="2020-08" db="EMBL/GenBank/DDBJ databases">
        <title>Sequencing the genomes of 1000 actinobacteria strains.</title>
        <authorList>
            <person name="Klenk H.-P."/>
        </authorList>
    </citation>
    <scope>NUCLEOTIDE SEQUENCE [LARGE SCALE GENOMIC DNA]</scope>
    <source>
        <strain evidence="3 4">DSM 44593</strain>
    </source>
</reference>